<evidence type="ECO:0000256" key="4">
    <source>
        <dbReference type="ARBA" id="ARBA00022692"/>
    </source>
</evidence>
<feature type="transmembrane region" description="Helical" evidence="7">
    <location>
        <begin position="419"/>
        <end position="440"/>
    </location>
</feature>
<keyword evidence="8" id="KW-0732">Signal</keyword>
<feature type="signal peptide" evidence="8">
    <location>
        <begin position="1"/>
        <end position="21"/>
    </location>
</feature>
<evidence type="ECO:0000256" key="7">
    <source>
        <dbReference type="SAM" id="Phobius"/>
    </source>
</evidence>
<comment type="subcellular location">
    <subcellularLocation>
        <location evidence="1">Cell membrane</location>
        <topology evidence="1">Multi-pass membrane protein</topology>
    </subcellularLocation>
</comment>
<keyword evidence="3" id="KW-1003">Cell membrane</keyword>
<proteinExistence type="predicted"/>
<keyword evidence="4 7" id="KW-0812">Transmembrane</keyword>
<dbReference type="PROSITE" id="PS50928">
    <property type="entry name" value="ABC_TM1"/>
    <property type="match status" value="1"/>
</dbReference>
<feature type="transmembrane region" description="Helical" evidence="7">
    <location>
        <begin position="525"/>
        <end position="549"/>
    </location>
</feature>
<gene>
    <name evidence="10" type="ORF">J2Z75_002338</name>
</gene>
<accession>A0ABS4ELN0</accession>
<evidence type="ECO:0000259" key="9">
    <source>
        <dbReference type="PROSITE" id="PS50928"/>
    </source>
</evidence>
<feature type="chain" id="PRO_5047015561" evidence="8">
    <location>
        <begin position="22"/>
        <end position="557"/>
    </location>
</feature>
<evidence type="ECO:0000256" key="3">
    <source>
        <dbReference type="ARBA" id="ARBA00022475"/>
    </source>
</evidence>
<evidence type="ECO:0000313" key="11">
    <source>
        <dbReference type="Proteomes" id="UP000823786"/>
    </source>
</evidence>
<feature type="transmembrane region" description="Helical" evidence="7">
    <location>
        <begin position="477"/>
        <end position="505"/>
    </location>
</feature>
<feature type="transmembrane region" description="Helical" evidence="7">
    <location>
        <begin position="208"/>
        <end position="232"/>
    </location>
</feature>
<dbReference type="PANTHER" id="PTHR30183:SF6">
    <property type="entry name" value="INNER MEMBRANE ABC TRANSPORTER PERMEASE PROTEIN YNJC"/>
    <property type="match status" value="1"/>
</dbReference>
<evidence type="ECO:0000256" key="5">
    <source>
        <dbReference type="ARBA" id="ARBA00022989"/>
    </source>
</evidence>
<comment type="caution">
    <text evidence="10">The sequence shown here is derived from an EMBL/GenBank/DDBJ whole genome shotgun (WGS) entry which is preliminary data.</text>
</comment>
<feature type="transmembrane region" description="Helical" evidence="7">
    <location>
        <begin position="252"/>
        <end position="275"/>
    </location>
</feature>
<keyword evidence="5 7" id="KW-1133">Transmembrane helix</keyword>
<dbReference type="PANTHER" id="PTHR30183">
    <property type="entry name" value="MOLYBDENUM TRANSPORT SYSTEM PERMEASE PROTEIN MODB"/>
    <property type="match status" value="1"/>
</dbReference>
<feature type="transmembrane region" description="Helical" evidence="7">
    <location>
        <begin position="147"/>
        <end position="171"/>
    </location>
</feature>
<keyword evidence="6 7" id="KW-0472">Membrane</keyword>
<organism evidence="10 11">
    <name type="scientific">Rhizobium herbae</name>
    <dbReference type="NCBI Taxonomy" id="508661"/>
    <lineage>
        <taxon>Bacteria</taxon>
        <taxon>Pseudomonadati</taxon>
        <taxon>Pseudomonadota</taxon>
        <taxon>Alphaproteobacteria</taxon>
        <taxon>Hyphomicrobiales</taxon>
        <taxon>Rhizobiaceae</taxon>
        <taxon>Rhizobium/Agrobacterium group</taxon>
        <taxon>Rhizobium</taxon>
    </lineage>
</organism>
<name>A0ABS4ELN0_9HYPH</name>
<dbReference type="SUPFAM" id="SSF161098">
    <property type="entry name" value="MetI-like"/>
    <property type="match status" value="2"/>
</dbReference>
<feature type="transmembrane region" description="Helical" evidence="7">
    <location>
        <begin position="302"/>
        <end position="332"/>
    </location>
</feature>
<keyword evidence="11" id="KW-1185">Reference proteome</keyword>
<reference evidence="10 11" key="1">
    <citation type="submission" date="2021-03" db="EMBL/GenBank/DDBJ databases">
        <title>Genomic Encyclopedia of Type Strains, Phase IV (KMG-IV): sequencing the most valuable type-strain genomes for metagenomic binning, comparative biology and taxonomic classification.</title>
        <authorList>
            <person name="Goeker M."/>
        </authorList>
    </citation>
    <scope>NUCLEOTIDE SEQUENCE [LARGE SCALE GENOMIC DNA]</scope>
    <source>
        <strain evidence="10 11">DSM 26427</strain>
    </source>
</reference>
<protein>
    <submittedName>
        <fullName evidence="10">Thiamine transport system permease protein</fullName>
    </submittedName>
</protein>
<feature type="transmembrane region" description="Helical" evidence="7">
    <location>
        <begin position="102"/>
        <end position="127"/>
    </location>
</feature>
<dbReference type="CDD" id="cd06261">
    <property type="entry name" value="TM_PBP2"/>
    <property type="match status" value="1"/>
</dbReference>
<feature type="domain" description="ABC transmembrane type-1" evidence="9">
    <location>
        <begin position="356"/>
        <end position="541"/>
    </location>
</feature>
<dbReference type="EMBL" id="JAGGJV010000003">
    <property type="protein sequence ID" value="MBP1858830.1"/>
    <property type="molecule type" value="Genomic_DNA"/>
</dbReference>
<dbReference type="InterPro" id="IPR035906">
    <property type="entry name" value="MetI-like_sf"/>
</dbReference>
<dbReference type="Proteomes" id="UP000823786">
    <property type="component" value="Unassembled WGS sequence"/>
</dbReference>
<evidence type="ECO:0000256" key="2">
    <source>
        <dbReference type="ARBA" id="ARBA00022448"/>
    </source>
</evidence>
<feature type="transmembrane region" description="Helical" evidence="7">
    <location>
        <begin position="352"/>
        <end position="379"/>
    </location>
</feature>
<feature type="transmembrane region" description="Helical" evidence="7">
    <location>
        <begin position="391"/>
        <end position="413"/>
    </location>
</feature>
<keyword evidence="2" id="KW-0813">Transport</keyword>
<evidence type="ECO:0000256" key="6">
    <source>
        <dbReference type="ARBA" id="ARBA00023136"/>
    </source>
</evidence>
<dbReference type="Gene3D" id="1.10.3720.10">
    <property type="entry name" value="MetI-like"/>
    <property type="match status" value="2"/>
</dbReference>
<dbReference type="InterPro" id="IPR000515">
    <property type="entry name" value="MetI-like"/>
</dbReference>
<evidence type="ECO:0000313" key="10">
    <source>
        <dbReference type="EMBL" id="MBP1858830.1"/>
    </source>
</evidence>
<sequence>MTRRFTVSGFMLALLSLPVLAGLAGTIGPAFGYLPALGGDHVTFDHFADLAAQPHLLRSSLVSLATGLVTTGVSVVMVMLFTAGYAGTRMFSRIQHMVSPLLAVPHAAAAFGLAFLVAPSGLIIRLLSPGLTGYTSPPDWLVPQDPLGLTVMAGLVVKEMPFLFLVTLSALPQVPVAQTRTVTANLGYGRIRGFLIGSWPLLYRQIRLPVFAVLAYAGSVVDVAMILGPALPAPLPVRITGWMADSDLRLRFLASAGAVLQFGLTLMAVALWLIAERVGAFLLRRISGSGIRQPNDQWICRIACAAMAVSAAIVFLGLLVLFLWSIAGLWPFPSLLPDNMTLQSWTRALPQAVTPIVTTIALAGGSATIGLVLAIGLLWQGSLRAGGALRVVLYLPLVVPQLCFVFGLQILWLTLGLDASFPLLLFVHLIFVLPYAVLSLSQPWQALDRRYETVATGLGKSPLQVLLLVRLPMLTRACLTAFAVGFAVSAGLYLPTLLIGAGRIVTITTEAVALSSGGDRRAIGVYALLQTLVPFAGFLIASLVPHLLFRDRRAMRI</sequence>
<evidence type="ECO:0000256" key="8">
    <source>
        <dbReference type="SAM" id="SignalP"/>
    </source>
</evidence>
<evidence type="ECO:0000256" key="1">
    <source>
        <dbReference type="ARBA" id="ARBA00004651"/>
    </source>
</evidence>
<feature type="transmembrane region" description="Helical" evidence="7">
    <location>
        <begin position="56"/>
        <end position="81"/>
    </location>
</feature>